<dbReference type="OrthoDB" id="3569535at2"/>
<gene>
    <name evidence="1" type="ORF">SAMN05421512_11747</name>
</gene>
<proteinExistence type="predicted"/>
<dbReference type="Proteomes" id="UP000219331">
    <property type="component" value="Unassembled WGS sequence"/>
</dbReference>
<accession>A0A285TXL7</accession>
<dbReference type="AlphaFoldDB" id="A0A285TXL7"/>
<name>A0A285TXL7_9HYPH</name>
<dbReference type="InterPro" id="IPR053838">
    <property type="entry name" value="DUF6925"/>
</dbReference>
<evidence type="ECO:0000313" key="2">
    <source>
        <dbReference type="Proteomes" id="UP000219331"/>
    </source>
</evidence>
<reference evidence="1 2" key="1">
    <citation type="submission" date="2017-08" db="EMBL/GenBank/DDBJ databases">
        <authorList>
            <person name="de Groot N.N."/>
        </authorList>
    </citation>
    <scope>NUCLEOTIDE SEQUENCE [LARGE SCALE GENOMIC DNA]</scope>
    <source>
        <strain evidence="1 2">USBA 352</strain>
    </source>
</reference>
<dbReference type="Pfam" id="PF21973">
    <property type="entry name" value="DUF6925"/>
    <property type="match status" value="1"/>
</dbReference>
<dbReference type="EMBL" id="OBML01000017">
    <property type="protein sequence ID" value="SOC27042.1"/>
    <property type="molecule type" value="Genomic_DNA"/>
</dbReference>
<organism evidence="1 2">
    <name type="scientific">Stappia indica</name>
    <dbReference type="NCBI Taxonomy" id="538381"/>
    <lineage>
        <taxon>Bacteria</taxon>
        <taxon>Pseudomonadati</taxon>
        <taxon>Pseudomonadota</taxon>
        <taxon>Alphaproteobacteria</taxon>
        <taxon>Hyphomicrobiales</taxon>
        <taxon>Stappiaceae</taxon>
        <taxon>Stappia</taxon>
    </lineage>
</organism>
<dbReference type="RefSeq" id="WP_141402650.1">
    <property type="nucleotide sequence ID" value="NZ_OBML01000017.1"/>
</dbReference>
<evidence type="ECO:0000313" key="1">
    <source>
        <dbReference type="EMBL" id="SOC27042.1"/>
    </source>
</evidence>
<dbReference type="STRING" id="538381.GCA_001696535_02855"/>
<sequence length="350" mass="38325">MGKSAMTTPSLTDILARRLADRGAGWSIGSFGAIAEFHQRADDRLLVDRPQELCRVTEKGGIRLDPQAVGEARAVAFETLSPRANRWGQGLALCLPEEQAAVTQRAVLSELGPDVDALREEDRDAVLFDMGLAQPQIEFCIRTSDPDLLAILRENAGRSVADPQNPAMAAILRAHPHRTARSKLGRVEVYQMIGGPDTGGVSPDGPHTHVLPKLLRSGRTHSANTPIPQGLVPCAMLHPASAVSGARGEDIAFDAARHEEFQELLRRYGLPDYVAIKDKVLDALEEGMEDALAEPDSRLTRTGLRIALRQLGRQAEAVGRPNLARRIERLRQRFDRLEEPGEVDEERPGH</sequence>
<protein>
    <submittedName>
        <fullName evidence="1">Uncharacterized protein</fullName>
    </submittedName>
</protein>
<keyword evidence="2" id="KW-1185">Reference proteome</keyword>